<evidence type="ECO:0000259" key="3">
    <source>
        <dbReference type="PROSITE" id="PS50158"/>
    </source>
</evidence>
<organism evidence="4 5">
    <name type="scientific">Pyrus ussuriensis x Pyrus communis</name>
    <dbReference type="NCBI Taxonomy" id="2448454"/>
    <lineage>
        <taxon>Eukaryota</taxon>
        <taxon>Viridiplantae</taxon>
        <taxon>Streptophyta</taxon>
        <taxon>Embryophyta</taxon>
        <taxon>Tracheophyta</taxon>
        <taxon>Spermatophyta</taxon>
        <taxon>Magnoliopsida</taxon>
        <taxon>eudicotyledons</taxon>
        <taxon>Gunneridae</taxon>
        <taxon>Pentapetalae</taxon>
        <taxon>rosids</taxon>
        <taxon>fabids</taxon>
        <taxon>Rosales</taxon>
        <taxon>Rosaceae</taxon>
        <taxon>Amygdaloideae</taxon>
        <taxon>Maleae</taxon>
        <taxon>Pyrus</taxon>
    </lineage>
</organism>
<evidence type="ECO:0000256" key="1">
    <source>
        <dbReference type="PROSITE-ProRule" id="PRU00047"/>
    </source>
</evidence>
<dbReference type="SUPFAM" id="SSF56672">
    <property type="entry name" value="DNA/RNA polymerases"/>
    <property type="match status" value="1"/>
</dbReference>
<feature type="domain" description="CCHC-type" evidence="3">
    <location>
        <begin position="204"/>
        <end position="219"/>
    </location>
</feature>
<dbReference type="InterPro" id="IPR043502">
    <property type="entry name" value="DNA/RNA_pol_sf"/>
</dbReference>
<evidence type="ECO:0000256" key="2">
    <source>
        <dbReference type="SAM" id="MobiDB-lite"/>
    </source>
</evidence>
<keyword evidence="5" id="KW-1185">Reference proteome</keyword>
<dbReference type="OrthoDB" id="1166629at2759"/>
<keyword evidence="1" id="KW-0479">Metal-binding</keyword>
<dbReference type="PANTHER" id="PTHR47481:SF31">
    <property type="entry name" value="OS01G0873500 PROTEIN"/>
    <property type="match status" value="1"/>
</dbReference>
<dbReference type="InterPro" id="IPR001878">
    <property type="entry name" value="Znf_CCHC"/>
</dbReference>
<dbReference type="Proteomes" id="UP000327157">
    <property type="component" value="Chromosome 14"/>
</dbReference>
<evidence type="ECO:0000313" key="5">
    <source>
        <dbReference type="Proteomes" id="UP000327157"/>
    </source>
</evidence>
<feature type="compositionally biased region" description="Low complexity" evidence="2">
    <location>
        <begin position="398"/>
        <end position="409"/>
    </location>
</feature>
<dbReference type="AlphaFoldDB" id="A0A5N5G0M4"/>
<accession>A0A5N5G0M4</accession>
<feature type="compositionally biased region" description="Low complexity" evidence="2">
    <location>
        <begin position="356"/>
        <end position="382"/>
    </location>
</feature>
<dbReference type="EMBL" id="SMOL01000553">
    <property type="protein sequence ID" value="KAB2608903.1"/>
    <property type="molecule type" value="Genomic_DNA"/>
</dbReference>
<dbReference type="GO" id="GO:0003676">
    <property type="term" value="F:nucleic acid binding"/>
    <property type="evidence" value="ECO:0007669"/>
    <property type="project" value="InterPro"/>
</dbReference>
<dbReference type="Pfam" id="PF25597">
    <property type="entry name" value="SH3_retrovirus"/>
    <property type="match status" value="1"/>
</dbReference>
<gene>
    <name evidence="4" type="ORF">D8674_012071</name>
</gene>
<dbReference type="Pfam" id="PF07727">
    <property type="entry name" value="RVT_2"/>
    <property type="match status" value="1"/>
</dbReference>
<keyword evidence="1" id="KW-0862">Zinc</keyword>
<keyword evidence="1" id="KW-0863">Zinc-finger</keyword>
<proteinExistence type="predicted"/>
<name>A0A5N5G0M4_9ROSA</name>
<dbReference type="InterPro" id="IPR057670">
    <property type="entry name" value="SH3_retrovirus"/>
</dbReference>
<comment type="caution">
    <text evidence="4">The sequence shown here is derived from an EMBL/GenBank/DDBJ whole genome shotgun (WGS) entry which is preliminary data.</text>
</comment>
<dbReference type="GO" id="GO:0004190">
    <property type="term" value="F:aspartic-type endopeptidase activity"/>
    <property type="evidence" value="ECO:0007669"/>
    <property type="project" value="UniProtKB-KW"/>
</dbReference>
<feature type="compositionally biased region" description="Polar residues" evidence="2">
    <location>
        <begin position="178"/>
        <end position="198"/>
    </location>
</feature>
<evidence type="ECO:0000313" key="4">
    <source>
        <dbReference type="EMBL" id="KAB2608903.1"/>
    </source>
</evidence>
<dbReference type="GO" id="GO:0008270">
    <property type="term" value="F:zinc ion binding"/>
    <property type="evidence" value="ECO:0007669"/>
    <property type="project" value="UniProtKB-KW"/>
</dbReference>
<sequence>MASATSSSTFSIPNISTLPFLIGQNLWRFVDGTHPCPPLFITTPAPAASPTASVDSDVTSTVVPPVVTTTPNPDYLVWYQTDQTLHLADQLASIGQPVQNDDLVTYVLNGLGPEYEMLVLALTNFPPLPSFNDLRTRLLVFESKHAMKQVAASSHSAFYSARHTVGGSSNGRGGHFSSRPNGASGGNQFPHTPSGGRSNQHGGCWACNQFGHIAALCPQATRSNDDISRAFAGMHLASPSDPTWYPDTGATHHMTSDARTMTSATGYGSHDKVVVGSGEALPIAHTGNISFESGDQYKGYRCLHPPTGRVYLSRHVIFNEDSYPYGALAASSTMPPSDFAFVPIIHAPYSLPSEMQTLPTSPSTSSLQPPVAPLSAAAASDSGTGQGVVPLSGPGVTAPPASGSLLPSASEPSQAIVTAHQASRSPEWRQAMSDEFNALLKQRTWSLVPPVPRANIVGCKWVFKLKQNSDGSIERHKARLVAKGFHQQAGVDYSETFSPVVKPTTIRTVLSLAVHFGWPLHQLDVKNAFLHGSL</sequence>
<dbReference type="InterPro" id="IPR036875">
    <property type="entry name" value="Znf_CCHC_sf"/>
</dbReference>
<dbReference type="PROSITE" id="PS50158">
    <property type="entry name" value="ZF_CCHC"/>
    <property type="match status" value="1"/>
</dbReference>
<feature type="region of interest" description="Disordered" evidence="2">
    <location>
        <begin position="166"/>
        <end position="198"/>
    </location>
</feature>
<reference evidence="4 5" key="1">
    <citation type="submission" date="2019-09" db="EMBL/GenBank/DDBJ databases">
        <authorList>
            <person name="Ou C."/>
        </authorList>
    </citation>
    <scope>NUCLEOTIDE SEQUENCE [LARGE SCALE GENOMIC DNA]</scope>
    <source>
        <strain evidence="4">S2</strain>
        <tissue evidence="4">Leaf</tissue>
    </source>
</reference>
<protein>
    <recommendedName>
        <fullName evidence="3">CCHC-type domain-containing protein</fullName>
    </recommendedName>
</protein>
<dbReference type="SMART" id="SM00343">
    <property type="entry name" value="ZnF_C2HC"/>
    <property type="match status" value="1"/>
</dbReference>
<reference evidence="4 5" key="3">
    <citation type="submission" date="2019-11" db="EMBL/GenBank/DDBJ databases">
        <title>A de novo genome assembly of a pear dwarfing rootstock.</title>
        <authorList>
            <person name="Wang F."/>
            <person name="Wang J."/>
            <person name="Li S."/>
            <person name="Zhang Y."/>
            <person name="Fang M."/>
            <person name="Ma L."/>
            <person name="Zhao Y."/>
            <person name="Jiang S."/>
        </authorList>
    </citation>
    <scope>NUCLEOTIDE SEQUENCE [LARGE SCALE GENOMIC DNA]</scope>
    <source>
        <strain evidence="4">S2</strain>
        <tissue evidence="4">Leaf</tissue>
    </source>
</reference>
<dbReference type="InterPro" id="IPR013103">
    <property type="entry name" value="RVT_2"/>
</dbReference>
<dbReference type="SUPFAM" id="SSF57756">
    <property type="entry name" value="Retrovirus zinc finger-like domains"/>
    <property type="match status" value="1"/>
</dbReference>
<dbReference type="PANTHER" id="PTHR47481">
    <property type="match status" value="1"/>
</dbReference>
<reference evidence="5" key="2">
    <citation type="submission" date="2019-10" db="EMBL/GenBank/DDBJ databases">
        <title>A de novo genome assembly of a pear dwarfing rootstock.</title>
        <authorList>
            <person name="Wang F."/>
            <person name="Wang J."/>
            <person name="Li S."/>
            <person name="Zhang Y."/>
            <person name="Fang M."/>
            <person name="Ma L."/>
            <person name="Zhao Y."/>
            <person name="Jiang S."/>
        </authorList>
    </citation>
    <scope>NUCLEOTIDE SEQUENCE [LARGE SCALE GENOMIC DNA]</scope>
</reference>
<feature type="region of interest" description="Disordered" evidence="2">
    <location>
        <begin position="355"/>
        <end position="409"/>
    </location>
</feature>